<dbReference type="InterPro" id="IPR051677">
    <property type="entry name" value="AfsR-DnrI-RedD_regulator"/>
</dbReference>
<dbReference type="GO" id="GO:0050568">
    <property type="term" value="F:protein-glutamine glutaminase activity"/>
    <property type="evidence" value="ECO:0007669"/>
    <property type="project" value="UniProtKB-EC"/>
</dbReference>
<reference evidence="7" key="1">
    <citation type="submission" date="2022-01" db="EMBL/GenBank/DDBJ databases">
        <authorList>
            <person name="Criscuolo A."/>
        </authorList>
    </citation>
    <scope>NUCLEOTIDE SEQUENCE</scope>
    <source>
        <strain evidence="7">CIP111893</strain>
    </source>
</reference>
<dbReference type="RefSeq" id="WP_236339789.1">
    <property type="nucleotide sequence ID" value="NZ_CAKMMF010000006.1"/>
</dbReference>
<evidence type="ECO:0000256" key="3">
    <source>
        <dbReference type="ARBA" id="ARBA00023125"/>
    </source>
</evidence>
<dbReference type="InterPro" id="IPR036388">
    <property type="entry name" value="WH-like_DNA-bd_sf"/>
</dbReference>
<dbReference type="SMART" id="SM00448">
    <property type="entry name" value="REC"/>
    <property type="match status" value="1"/>
</dbReference>
<keyword evidence="4" id="KW-0804">Transcription</keyword>
<comment type="caution">
    <text evidence="7">The sequence shown here is derived from an EMBL/GenBank/DDBJ whole genome shotgun (WGS) entry which is preliminary data.</text>
</comment>
<dbReference type="InterPro" id="IPR011006">
    <property type="entry name" value="CheY-like_superfamily"/>
</dbReference>
<evidence type="ECO:0000256" key="2">
    <source>
        <dbReference type="ARBA" id="ARBA00023015"/>
    </source>
</evidence>
<dbReference type="InterPro" id="IPR005158">
    <property type="entry name" value="BTAD"/>
</dbReference>
<evidence type="ECO:0000256" key="5">
    <source>
        <dbReference type="PROSITE-ProRule" id="PRU00169"/>
    </source>
</evidence>
<keyword evidence="3" id="KW-0238">DNA-binding</keyword>
<feature type="domain" description="Response regulatory" evidence="6">
    <location>
        <begin position="3"/>
        <end position="117"/>
    </location>
</feature>
<keyword evidence="7" id="KW-0378">Hydrolase</keyword>
<dbReference type="PANTHER" id="PTHR35807">
    <property type="entry name" value="TRANSCRIPTIONAL REGULATOR REDD-RELATED"/>
    <property type="match status" value="1"/>
</dbReference>
<dbReference type="Pfam" id="PF00072">
    <property type="entry name" value="Response_reg"/>
    <property type="match status" value="1"/>
</dbReference>
<dbReference type="EMBL" id="CAKMMF010000006">
    <property type="protein sequence ID" value="CAH1200553.1"/>
    <property type="molecule type" value="Genomic_DNA"/>
</dbReference>
<gene>
    <name evidence="7" type="primary">cheB_2</name>
    <name evidence="7" type="ORF">PAECIP111893_01441</name>
</gene>
<feature type="modified residue" description="4-aspartylphosphate" evidence="5">
    <location>
        <position position="54"/>
    </location>
</feature>
<dbReference type="PROSITE" id="PS50110">
    <property type="entry name" value="RESPONSE_REGULATORY"/>
    <property type="match status" value="1"/>
</dbReference>
<protein>
    <submittedName>
        <fullName evidence="7">Protein-glutamate methylesterase/protein-glutamine glutaminase</fullName>
        <ecNumber evidence="7">3.5.1.44</ecNumber>
    </submittedName>
</protein>
<evidence type="ECO:0000313" key="8">
    <source>
        <dbReference type="Proteomes" id="UP000838686"/>
    </source>
</evidence>
<dbReference type="Pfam" id="PF03704">
    <property type="entry name" value="BTAD"/>
    <property type="match status" value="1"/>
</dbReference>
<dbReference type="InterPro" id="IPR016032">
    <property type="entry name" value="Sig_transdc_resp-reg_C-effctor"/>
</dbReference>
<dbReference type="Gene3D" id="3.40.50.2300">
    <property type="match status" value="1"/>
</dbReference>
<proteinExistence type="predicted"/>
<dbReference type="SUPFAM" id="SSF48452">
    <property type="entry name" value="TPR-like"/>
    <property type="match status" value="1"/>
</dbReference>
<dbReference type="Gene3D" id="1.25.40.10">
    <property type="entry name" value="Tetratricopeptide repeat domain"/>
    <property type="match status" value="1"/>
</dbReference>
<accession>A0ABN8GCS2</accession>
<evidence type="ECO:0000313" key="7">
    <source>
        <dbReference type="EMBL" id="CAH1200553.1"/>
    </source>
</evidence>
<keyword evidence="2" id="KW-0805">Transcription regulation</keyword>
<dbReference type="InterPro" id="IPR001789">
    <property type="entry name" value="Sig_transdc_resp-reg_receiver"/>
</dbReference>
<evidence type="ECO:0000256" key="4">
    <source>
        <dbReference type="ARBA" id="ARBA00023163"/>
    </source>
</evidence>
<dbReference type="SUPFAM" id="SSF46894">
    <property type="entry name" value="C-terminal effector domain of the bipartite response regulators"/>
    <property type="match status" value="1"/>
</dbReference>
<evidence type="ECO:0000256" key="1">
    <source>
        <dbReference type="ARBA" id="ARBA00023012"/>
    </source>
</evidence>
<name>A0ABN8GCS2_9BACL</name>
<keyword evidence="5" id="KW-0597">Phosphoprotein</keyword>
<keyword evidence="1" id="KW-0902">Two-component regulatory system</keyword>
<dbReference type="EC" id="3.5.1.44" evidence="7"/>
<dbReference type="InterPro" id="IPR011990">
    <property type="entry name" value="TPR-like_helical_dom_sf"/>
</dbReference>
<dbReference type="Gene3D" id="1.10.10.10">
    <property type="entry name" value="Winged helix-like DNA-binding domain superfamily/Winged helix DNA-binding domain"/>
    <property type="match status" value="1"/>
</dbReference>
<organism evidence="7 8">
    <name type="scientific">Paenibacillus plantiphilus</name>
    <dbReference type="NCBI Taxonomy" id="2905650"/>
    <lineage>
        <taxon>Bacteria</taxon>
        <taxon>Bacillati</taxon>
        <taxon>Bacillota</taxon>
        <taxon>Bacilli</taxon>
        <taxon>Bacillales</taxon>
        <taxon>Paenibacillaceae</taxon>
        <taxon>Paenibacillus</taxon>
    </lineage>
</organism>
<dbReference type="SMART" id="SM01043">
    <property type="entry name" value="BTAD"/>
    <property type="match status" value="1"/>
</dbReference>
<sequence length="370" mass="42557">MLRAIIVDDEELSMKRLKRILSESGEFGVCHTFLNPLEAYEFMKTNQVDVAFLDISMPDINGMKLSNCLLELDSSIQVVFVTGYDEYAVQAFEMNALDYLLKPVTVERVNKTLGKINKKQRAAAVAPILTVLFFNGLKIYQGDQNEAPVKLRSPKTEELLAFLVYKGAVSREEIIDTLWNGLEPEKAGKNLNSTLYYIRKAISASKTEECILAGRSEIRIDESGIHCDLYEFERLLKAIRLAPACRAELAELFKQAEALYAGPMLKGKSYDWASEKRRRIEQDYIELLELAARFYLEGQEAHISLHYYSEILKLDGLREDISYKLIRLYVELERTHEAIREYRKLEELLQQELGMKPGLPMTELFMKLKQ</sequence>
<evidence type="ECO:0000259" key="6">
    <source>
        <dbReference type="PROSITE" id="PS50110"/>
    </source>
</evidence>
<dbReference type="SUPFAM" id="SSF52172">
    <property type="entry name" value="CheY-like"/>
    <property type="match status" value="1"/>
</dbReference>
<keyword evidence="8" id="KW-1185">Reference proteome</keyword>
<dbReference type="Proteomes" id="UP000838686">
    <property type="component" value="Unassembled WGS sequence"/>
</dbReference>